<reference evidence="1 2" key="1">
    <citation type="submission" date="2019-05" db="EMBL/GenBank/DDBJ databases">
        <title>Another draft genome of Portunus trituberculatus and its Hox gene families provides insights of decapod evolution.</title>
        <authorList>
            <person name="Jeong J.-H."/>
            <person name="Song I."/>
            <person name="Kim S."/>
            <person name="Choi T."/>
            <person name="Kim D."/>
            <person name="Ryu S."/>
            <person name="Kim W."/>
        </authorList>
    </citation>
    <scope>NUCLEOTIDE SEQUENCE [LARGE SCALE GENOMIC DNA]</scope>
    <source>
        <tissue evidence="1">Muscle</tissue>
    </source>
</reference>
<name>A0A5B7F1Q7_PORTR</name>
<proteinExistence type="predicted"/>
<evidence type="ECO:0000313" key="2">
    <source>
        <dbReference type="Proteomes" id="UP000324222"/>
    </source>
</evidence>
<keyword evidence="2" id="KW-1185">Reference proteome</keyword>
<gene>
    <name evidence="1" type="ORF">E2C01_034485</name>
</gene>
<evidence type="ECO:0000313" key="1">
    <source>
        <dbReference type="EMBL" id="MPC40911.1"/>
    </source>
</evidence>
<dbReference type="AlphaFoldDB" id="A0A5B7F1Q7"/>
<protein>
    <submittedName>
        <fullName evidence="1">Uncharacterized protein</fullName>
    </submittedName>
</protein>
<organism evidence="1 2">
    <name type="scientific">Portunus trituberculatus</name>
    <name type="common">Swimming crab</name>
    <name type="synonym">Neptunus trituberculatus</name>
    <dbReference type="NCBI Taxonomy" id="210409"/>
    <lineage>
        <taxon>Eukaryota</taxon>
        <taxon>Metazoa</taxon>
        <taxon>Ecdysozoa</taxon>
        <taxon>Arthropoda</taxon>
        <taxon>Crustacea</taxon>
        <taxon>Multicrustacea</taxon>
        <taxon>Malacostraca</taxon>
        <taxon>Eumalacostraca</taxon>
        <taxon>Eucarida</taxon>
        <taxon>Decapoda</taxon>
        <taxon>Pleocyemata</taxon>
        <taxon>Brachyura</taxon>
        <taxon>Eubrachyura</taxon>
        <taxon>Portunoidea</taxon>
        <taxon>Portunidae</taxon>
        <taxon>Portuninae</taxon>
        <taxon>Portunus</taxon>
    </lineage>
</organism>
<dbReference type="Proteomes" id="UP000324222">
    <property type="component" value="Unassembled WGS sequence"/>
</dbReference>
<dbReference type="EMBL" id="VSRR010004855">
    <property type="protein sequence ID" value="MPC40911.1"/>
    <property type="molecule type" value="Genomic_DNA"/>
</dbReference>
<comment type="caution">
    <text evidence="1">The sequence shown here is derived from an EMBL/GenBank/DDBJ whole genome shotgun (WGS) entry which is preliminary data.</text>
</comment>
<sequence>MVSSRRKVTPLPAAACCPLRCWVQGAGDDVEHLAWYEDWTRDCLNPLGQYGTQFPSTWVGMVDGRKDGQVSGGNWPKHFSSCCLGQWRCQESGSLSVLYHINDGLNDQFMLHREVLVAIGNICYQYCLIPGQHSRREVITGLHCDHHFISSRPLHTLTKIQ</sequence>
<accession>A0A5B7F1Q7</accession>